<evidence type="ECO:0000313" key="11">
    <source>
        <dbReference type="EMBL" id="MEZ7514851.1"/>
    </source>
</evidence>
<evidence type="ECO:0000256" key="7">
    <source>
        <dbReference type="ARBA" id="ARBA00023049"/>
    </source>
</evidence>
<proteinExistence type="inferred from homology"/>
<keyword evidence="7 11" id="KW-0482">Metalloprotease</keyword>
<evidence type="ECO:0000256" key="9">
    <source>
        <dbReference type="SAM" id="SignalP"/>
    </source>
</evidence>
<feature type="domain" description="Peptidase M43 pregnancy-associated plasma-A" evidence="10">
    <location>
        <begin position="225"/>
        <end position="313"/>
    </location>
</feature>
<feature type="chain" id="PRO_5046869355" evidence="9">
    <location>
        <begin position="20"/>
        <end position="324"/>
    </location>
</feature>
<keyword evidence="12" id="KW-1185">Reference proteome</keyword>
<name>A0ABV4KC34_9FLAO</name>
<gene>
    <name evidence="11" type="ORF">QO192_06090</name>
</gene>
<evidence type="ECO:0000313" key="12">
    <source>
        <dbReference type="Proteomes" id="UP001568894"/>
    </source>
</evidence>
<evidence type="ECO:0000256" key="1">
    <source>
        <dbReference type="ARBA" id="ARBA00008721"/>
    </source>
</evidence>
<dbReference type="Pfam" id="PF05572">
    <property type="entry name" value="Peptidase_M43"/>
    <property type="match status" value="1"/>
</dbReference>
<dbReference type="Proteomes" id="UP001568894">
    <property type="component" value="Unassembled WGS sequence"/>
</dbReference>
<organism evidence="11 12">
    <name type="scientific">Flavobacterium frigidarium</name>
    <dbReference type="NCBI Taxonomy" id="99286"/>
    <lineage>
        <taxon>Bacteria</taxon>
        <taxon>Pseudomonadati</taxon>
        <taxon>Bacteroidota</taxon>
        <taxon>Flavobacteriia</taxon>
        <taxon>Flavobacteriales</taxon>
        <taxon>Flavobacteriaceae</taxon>
        <taxon>Flavobacterium</taxon>
    </lineage>
</organism>
<keyword evidence="6" id="KW-0862">Zinc</keyword>
<keyword evidence="8" id="KW-1015">Disulfide bond</keyword>
<dbReference type="PROSITE" id="PS51257">
    <property type="entry name" value="PROKAR_LIPOPROTEIN"/>
    <property type="match status" value="1"/>
</dbReference>
<feature type="signal peptide" evidence="9">
    <location>
        <begin position="1"/>
        <end position="19"/>
    </location>
</feature>
<evidence type="ECO:0000256" key="4">
    <source>
        <dbReference type="ARBA" id="ARBA00022729"/>
    </source>
</evidence>
<dbReference type="CDD" id="cd04275">
    <property type="entry name" value="ZnMc_pappalysin_like"/>
    <property type="match status" value="1"/>
</dbReference>
<dbReference type="EMBL" id="JASMRN010000004">
    <property type="protein sequence ID" value="MEZ7514851.1"/>
    <property type="molecule type" value="Genomic_DNA"/>
</dbReference>
<keyword evidence="3" id="KW-0479">Metal-binding</keyword>
<accession>A0ABV4KC34</accession>
<dbReference type="GO" id="GO:0008237">
    <property type="term" value="F:metallopeptidase activity"/>
    <property type="evidence" value="ECO:0007669"/>
    <property type="project" value="UniProtKB-KW"/>
</dbReference>
<evidence type="ECO:0000256" key="3">
    <source>
        <dbReference type="ARBA" id="ARBA00022723"/>
    </source>
</evidence>
<evidence type="ECO:0000256" key="6">
    <source>
        <dbReference type="ARBA" id="ARBA00022833"/>
    </source>
</evidence>
<dbReference type="InterPro" id="IPR008754">
    <property type="entry name" value="Peptidase_M43"/>
</dbReference>
<evidence type="ECO:0000256" key="5">
    <source>
        <dbReference type="ARBA" id="ARBA00022801"/>
    </source>
</evidence>
<dbReference type="PANTHER" id="PTHR47466">
    <property type="match status" value="1"/>
</dbReference>
<reference evidence="11 12" key="1">
    <citation type="submission" date="2023-05" db="EMBL/GenBank/DDBJ databases">
        <title>Adaptations of aquatic viruses from atmosphere-close ecosystems of the Central Arctic Ocean.</title>
        <authorList>
            <person name="Rahlff J."/>
            <person name="Holmfeldt K."/>
        </authorList>
    </citation>
    <scope>NUCLEOTIDE SEQUENCE [LARGE SCALE GENOMIC DNA]</scope>
    <source>
        <strain evidence="11 12">Arc14</strain>
    </source>
</reference>
<dbReference type="SUPFAM" id="SSF55486">
    <property type="entry name" value="Metalloproteases ('zincins'), catalytic domain"/>
    <property type="match status" value="1"/>
</dbReference>
<comment type="similarity">
    <text evidence="1">Belongs to the peptidase M43B family.</text>
</comment>
<sequence length="324" mass="35314">MKKLLLSASIVFLMFSCQNDDTNSDSTNVAALEISAKRSCATQDMLELQLKNDPTLAKRMQEMELKNASIMATGKIVIGVLEIPVVFNVLYSTAAENVSLAQLQSQIDVLNADFQGKNSDYNSSNPYNNVRGALNVKFYLDQVIRKATTRTVWYSEDEFMKDATTGIAATSPTTKLNYWVVSNLRSKSNNSQLLGYGKFPGTTTAALDGIVCGNYCTGTTGLAAAPYNLGRTATHEVGHWMNLRHIWGDANCGSDLVTDTPSHDSPNYGLPAAGLRSTCSGTPLEMYINYMDYTDDKGMYMFSSGQASRMAAIFSSSGSRASFR</sequence>
<evidence type="ECO:0000256" key="2">
    <source>
        <dbReference type="ARBA" id="ARBA00022670"/>
    </source>
</evidence>
<dbReference type="PANTHER" id="PTHR47466:SF1">
    <property type="entry name" value="METALLOPROTEASE MEP1 (AFU_ORTHOLOGUE AFUA_1G07730)-RELATED"/>
    <property type="match status" value="1"/>
</dbReference>
<comment type="caution">
    <text evidence="11">The sequence shown here is derived from an EMBL/GenBank/DDBJ whole genome shotgun (WGS) entry which is preliminary data.</text>
</comment>
<dbReference type="InterPro" id="IPR024079">
    <property type="entry name" value="MetalloPept_cat_dom_sf"/>
</dbReference>
<dbReference type="Gene3D" id="3.40.390.10">
    <property type="entry name" value="Collagenase (Catalytic Domain)"/>
    <property type="match status" value="1"/>
</dbReference>
<evidence type="ECO:0000259" key="10">
    <source>
        <dbReference type="Pfam" id="PF05572"/>
    </source>
</evidence>
<keyword evidence="5" id="KW-0378">Hydrolase</keyword>
<protein>
    <submittedName>
        <fullName evidence="11">Zinc metalloprotease</fullName>
    </submittedName>
</protein>
<dbReference type="RefSeq" id="WP_339653917.1">
    <property type="nucleotide sequence ID" value="NZ_CAXBLC010000002.1"/>
</dbReference>
<evidence type="ECO:0000256" key="8">
    <source>
        <dbReference type="ARBA" id="ARBA00023157"/>
    </source>
</evidence>
<keyword evidence="2" id="KW-0645">Protease</keyword>
<keyword evidence="4 9" id="KW-0732">Signal</keyword>